<accession>A0A8J6CBD2</accession>
<dbReference type="Proteomes" id="UP000751190">
    <property type="component" value="Unassembled WGS sequence"/>
</dbReference>
<organism evidence="3 4">
    <name type="scientific">Diacronema lutheri</name>
    <name type="common">Unicellular marine alga</name>
    <name type="synonym">Monochrysis lutheri</name>
    <dbReference type="NCBI Taxonomy" id="2081491"/>
    <lineage>
        <taxon>Eukaryota</taxon>
        <taxon>Haptista</taxon>
        <taxon>Haptophyta</taxon>
        <taxon>Pavlovophyceae</taxon>
        <taxon>Pavlovales</taxon>
        <taxon>Pavlovaceae</taxon>
        <taxon>Diacronema</taxon>
    </lineage>
</organism>
<feature type="compositionally biased region" description="Polar residues" evidence="2">
    <location>
        <begin position="251"/>
        <end position="260"/>
    </location>
</feature>
<feature type="compositionally biased region" description="Polar residues" evidence="2">
    <location>
        <begin position="278"/>
        <end position="290"/>
    </location>
</feature>
<evidence type="ECO:0000256" key="2">
    <source>
        <dbReference type="SAM" id="MobiDB-lite"/>
    </source>
</evidence>
<evidence type="ECO:0000256" key="1">
    <source>
        <dbReference type="SAM" id="Coils"/>
    </source>
</evidence>
<evidence type="ECO:0000313" key="3">
    <source>
        <dbReference type="EMBL" id="KAG8461363.1"/>
    </source>
</evidence>
<feature type="region of interest" description="Disordered" evidence="2">
    <location>
        <begin position="137"/>
        <end position="221"/>
    </location>
</feature>
<keyword evidence="4" id="KW-1185">Reference proteome</keyword>
<evidence type="ECO:0000313" key="4">
    <source>
        <dbReference type="Proteomes" id="UP000751190"/>
    </source>
</evidence>
<sequence>MSAAIRPSAHALVEILRHSAQTLELSRARVDAQAARLAAVDTHLGALAEHERSVALAELRIHEAVGRQLEAQNAQFEREREAMLELHAATIAHSEGASLQLLRTLVDEARLTPGEAEAAERAIRMPLEQLLRPTADGVRVSGNSIPSADAATAADSADRAPASGGSPRGARAEAPSEAAAHRGSPRPGAPARAPSDFGAPASFLDASRASSPHRTSGFLDEPEPSVAALFAGLRAAARAAAHSPSSGAATLTGSPSSARSPVSPDARADGGAMRAHAQPSSPSASLAERTTSLAARSPIDEELFYPGVRRAGAGARALAPVEHELVSYNPWAGTEPGTAGGRAPGAGTPHASMRPDELNSSLSSVDEAWGASARHGGCAAGLAARSFSCAAESVSESAADELGVGDGSLSRSGAVQSVADLAALSGGGGFSGGGGSGHARLQRVAPAGASATESVSDEDGERVRGAARVAVERLERAALRADLRTRDQLEEERVALGARVRELLSCCAASESGAHTAAALDGKDVNSGDERAHANGSTLLAQLGALRQQVTELASRQAAAAQQLAARVELGDEPRALALWEAMLALDIDAAHAVLRAPASPRSPRSEAAQPPSGAAIGCAQQQLRAALAAGAGPIAALPPTSAGAARSEGAHRSDASSEDGYSLSFAQDESADAYTQSFCSGAGHTGAGSRHELVGRGAAGAEPDRVGALRRELEARRAEARALLQSIGRE</sequence>
<name>A0A8J6CBD2_DIALT</name>
<feature type="region of interest" description="Disordered" evidence="2">
    <location>
        <begin position="640"/>
        <end position="661"/>
    </location>
</feature>
<dbReference type="AlphaFoldDB" id="A0A8J6CBD2"/>
<keyword evidence="1" id="KW-0175">Coiled coil</keyword>
<feature type="compositionally biased region" description="Low complexity" evidence="2">
    <location>
        <begin position="146"/>
        <end position="195"/>
    </location>
</feature>
<feature type="region of interest" description="Disordered" evidence="2">
    <location>
        <begin position="432"/>
        <end position="461"/>
    </location>
</feature>
<protein>
    <submittedName>
        <fullName evidence="3">Uncharacterized protein</fullName>
    </submittedName>
</protein>
<proteinExistence type="predicted"/>
<feature type="region of interest" description="Disordered" evidence="2">
    <location>
        <begin position="685"/>
        <end position="706"/>
    </location>
</feature>
<feature type="region of interest" description="Disordered" evidence="2">
    <location>
        <begin position="243"/>
        <end position="290"/>
    </location>
</feature>
<feature type="region of interest" description="Disordered" evidence="2">
    <location>
        <begin position="332"/>
        <end position="361"/>
    </location>
</feature>
<reference evidence="3" key="1">
    <citation type="submission" date="2021-05" db="EMBL/GenBank/DDBJ databases">
        <title>The genome of the haptophyte Pavlova lutheri (Diacronema luteri, Pavlovales) - a model for lipid biosynthesis in eukaryotic algae.</title>
        <authorList>
            <person name="Hulatt C.J."/>
            <person name="Posewitz M.C."/>
        </authorList>
    </citation>
    <scope>NUCLEOTIDE SEQUENCE</scope>
    <source>
        <strain evidence="3">NIVA-4/92</strain>
    </source>
</reference>
<gene>
    <name evidence="3" type="ORF">KFE25_010550</name>
</gene>
<dbReference type="EMBL" id="JAGTXO010000026">
    <property type="protein sequence ID" value="KAG8461363.1"/>
    <property type="molecule type" value="Genomic_DNA"/>
</dbReference>
<comment type="caution">
    <text evidence="3">The sequence shown here is derived from an EMBL/GenBank/DDBJ whole genome shotgun (WGS) entry which is preliminary data.</text>
</comment>
<feature type="coiled-coil region" evidence="1">
    <location>
        <begin position="59"/>
        <end position="86"/>
    </location>
</feature>